<evidence type="ECO:0000313" key="2">
    <source>
        <dbReference type="EMBL" id="TQD46344.1"/>
    </source>
</evidence>
<proteinExistence type="predicted"/>
<reference evidence="2 3" key="1">
    <citation type="submission" date="2019-06" db="EMBL/GenBank/DDBJ databases">
        <title>Lysobacter alkalisoli sp. nov. isolated from saline soil.</title>
        <authorList>
            <person name="Sun J.-Q."/>
            <person name="Xu L."/>
        </authorList>
    </citation>
    <scope>NUCLEOTIDE SEQUENCE [LARGE SCALE GENOMIC DNA]</scope>
    <source>
        <strain evidence="2 3">JCM 31130</strain>
    </source>
</reference>
<protein>
    <submittedName>
        <fullName evidence="2">CopL family metal-binding regulatory protein</fullName>
    </submittedName>
</protein>
<feature type="signal peptide" evidence="1">
    <location>
        <begin position="1"/>
        <end position="26"/>
    </location>
</feature>
<comment type="caution">
    <text evidence="2">The sequence shown here is derived from an EMBL/GenBank/DDBJ whole genome shotgun (WGS) entry which is preliminary data.</text>
</comment>
<sequence>MPLRSFALRVLVALLLVLNGAGGAAASVRMAFVHGGIHETAVDAGTASGAMAAIESAPCHDDGASAPVATATVPTSAAEAGHAGGDDCCAGDSCVCACLLHASALPPGVFEAMRPAPGPLRLARAGEGAPDPLRTQLIRPPIA</sequence>
<gene>
    <name evidence="2" type="ORF">FKV25_06775</name>
</gene>
<organism evidence="2 3">
    <name type="scientific">Marilutibacter aestuarii</name>
    <dbReference type="NCBI Taxonomy" id="1706195"/>
    <lineage>
        <taxon>Bacteria</taxon>
        <taxon>Pseudomonadati</taxon>
        <taxon>Pseudomonadota</taxon>
        <taxon>Gammaproteobacteria</taxon>
        <taxon>Lysobacterales</taxon>
        <taxon>Lysobacteraceae</taxon>
        <taxon>Marilutibacter</taxon>
    </lineage>
</organism>
<dbReference type="InterPro" id="IPR048034">
    <property type="entry name" value="CopL-like"/>
</dbReference>
<dbReference type="EMBL" id="VICE01000066">
    <property type="protein sequence ID" value="TQD46344.1"/>
    <property type="molecule type" value="Genomic_DNA"/>
</dbReference>
<dbReference type="Proteomes" id="UP000318212">
    <property type="component" value="Unassembled WGS sequence"/>
</dbReference>
<feature type="chain" id="PRO_5021455314" evidence="1">
    <location>
        <begin position="27"/>
        <end position="143"/>
    </location>
</feature>
<name>A0A508ACX6_9GAMM</name>
<evidence type="ECO:0000256" key="1">
    <source>
        <dbReference type="SAM" id="SignalP"/>
    </source>
</evidence>
<keyword evidence="1" id="KW-0732">Signal</keyword>
<evidence type="ECO:0000313" key="3">
    <source>
        <dbReference type="Proteomes" id="UP000318212"/>
    </source>
</evidence>
<accession>A0A508ACX6</accession>
<keyword evidence="3" id="KW-1185">Reference proteome</keyword>
<dbReference type="NCBIfam" id="NF033807">
    <property type="entry name" value="CopL_fam"/>
    <property type="match status" value="1"/>
</dbReference>
<dbReference type="AlphaFoldDB" id="A0A508ACX6"/>
<dbReference type="RefSeq" id="WP_141518029.1">
    <property type="nucleotide sequence ID" value="NZ_VICE01000066.1"/>
</dbReference>